<keyword evidence="4 6" id="KW-1133">Transmembrane helix</keyword>
<dbReference type="AlphaFoldDB" id="A0A1B0DB51"/>
<dbReference type="GO" id="GO:0008250">
    <property type="term" value="C:oligosaccharyltransferase complex"/>
    <property type="evidence" value="ECO:0007669"/>
    <property type="project" value="UniProtKB-UniRule"/>
</dbReference>
<dbReference type="PANTHER" id="PTHR13636">
    <property type="entry name" value="TRANSMEMBRANE PROTEIN 258"/>
    <property type="match status" value="1"/>
</dbReference>
<keyword evidence="3 6" id="KW-0812">Transmembrane</keyword>
<comment type="function">
    <text evidence="6">Subunit of the oligosaccharyl transferase (OST) complex that catalyzes the initial transfer of a defined glycan (Glc(3)Man(9)GlcNAc(2) in eukaryotes) from the lipid carrier dolichol-pyrophosphate to an asparagine residue within an Asn-X-Ser/Thr consensus motif in nascent polypeptide chains, the first step in protein N-glycosylation. N-glycosylation occurs cotranslationally and the complex associates with the Sec61 complex at the channel-forming translocon complex that mediates protein translocation across the endoplasmic reticulum (ER). All subunits are required for a maximal enzyme activity.</text>
</comment>
<sequence>MKTLMEKIGHSMDSMVRYLSPINPTVFPHLATVLLVIGTFFTAWFFVFEVSRPKDSSGNGHSGKFSKDGVIFKELLISLFASIFLGFGVLFMMLSVGIYV</sequence>
<reference evidence="7" key="1">
    <citation type="submission" date="2022-08" db="UniProtKB">
        <authorList>
            <consortium name="EnsemblMetazoa"/>
        </authorList>
    </citation>
    <scope>IDENTIFICATION</scope>
    <source>
        <strain evidence="7">Israel</strain>
    </source>
</reference>
<dbReference type="GO" id="GO:0006487">
    <property type="term" value="P:protein N-linked glycosylation"/>
    <property type="evidence" value="ECO:0007669"/>
    <property type="project" value="UniProtKB-UniRule"/>
</dbReference>
<dbReference type="InterPro" id="IPR007915">
    <property type="entry name" value="TMEM258/Ost5"/>
</dbReference>
<protein>
    <recommendedName>
        <fullName evidence="6">Dolichyl-diphosphooligosaccharide-protein glycosyltransferase subunit TMEM258</fullName>
    </recommendedName>
    <alternativeName>
        <fullName evidence="6">Transmembrane protein 258</fullName>
    </alternativeName>
</protein>
<evidence type="ECO:0000256" key="5">
    <source>
        <dbReference type="ARBA" id="ARBA00023136"/>
    </source>
</evidence>
<organism evidence="7 8">
    <name type="scientific">Phlebotomus papatasi</name>
    <name type="common">Sandfly</name>
    <dbReference type="NCBI Taxonomy" id="29031"/>
    <lineage>
        <taxon>Eukaryota</taxon>
        <taxon>Metazoa</taxon>
        <taxon>Ecdysozoa</taxon>
        <taxon>Arthropoda</taxon>
        <taxon>Hexapoda</taxon>
        <taxon>Insecta</taxon>
        <taxon>Pterygota</taxon>
        <taxon>Neoptera</taxon>
        <taxon>Endopterygota</taxon>
        <taxon>Diptera</taxon>
        <taxon>Nematocera</taxon>
        <taxon>Psychodoidea</taxon>
        <taxon>Psychodidae</taxon>
        <taxon>Phlebotomus</taxon>
        <taxon>Phlebotomus</taxon>
    </lineage>
</organism>
<proteinExistence type="inferred from homology"/>
<comment type="similarity">
    <text evidence="2 6">Belongs to the OST5 family.</text>
</comment>
<name>A0A1B0DB51_PHLPP</name>
<dbReference type="EMBL" id="AJVK01000751">
    <property type="status" value="NOT_ANNOTATED_CDS"/>
    <property type="molecule type" value="Genomic_DNA"/>
</dbReference>
<comment type="subcellular location">
    <subcellularLocation>
        <location evidence="1 6">Membrane</location>
        <topology evidence="1 6">Multi-pass membrane protein</topology>
    </subcellularLocation>
</comment>
<evidence type="ECO:0000256" key="4">
    <source>
        <dbReference type="ARBA" id="ARBA00022989"/>
    </source>
</evidence>
<evidence type="ECO:0000256" key="2">
    <source>
        <dbReference type="ARBA" id="ARBA00009825"/>
    </source>
</evidence>
<dbReference type="VEuPathDB" id="VectorBase:PPAI004948"/>
<dbReference type="VEuPathDB" id="VectorBase:PPAPM1_001660"/>
<evidence type="ECO:0000256" key="1">
    <source>
        <dbReference type="ARBA" id="ARBA00004141"/>
    </source>
</evidence>
<dbReference type="EMBL" id="AJVK01000752">
    <property type="status" value="NOT_ANNOTATED_CDS"/>
    <property type="molecule type" value="Genomic_DNA"/>
</dbReference>
<feature type="transmembrane region" description="Helical" evidence="6">
    <location>
        <begin position="26"/>
        <end position="47"/>
    </location>
</feature>
<feature type="transmembrane region" description="Helical" evidence="6">
    <location>
        <begin position="75"/>
        <end position="99"/>
    </location>
</feature>
<evidence type="ECO:0000313" key="8">
    <source>
        <dbReference type="Proteomes" id="UP000092462"/>
    </source>
</evidence>
<comment type="subunit">
    <text evidence="6">Component of the oligosaccharyltransferase (OST) complex.</text>
</comment>
<dbReference type="Proteomes" id="UP000092462">
    <property type="component" value="Unassembled WGS sequence"/>
</dbReference>
<evidence type="ECO:0000313" key="7">
    <source>
        <dbReference type="EnsemblMetazoa" id="PPAI004948-PA"/>
    </source>
</evidence>
<accession>A0A1B0DB51</accession>
<keyword evidence="8" id="KW-1185">Reference proteome</keyword>
<dbReference type="Pfam" id="PF05251">
    <property type="entry name" value="Ost5"/>
    <property type="match status" value="1"/>
</dbReference>
<evidence type="ECO:0000256" key="6">
    <source>
        <dbReference type="RuleBase" id="RU367008"/>
    </source>
</evidence>
<dbReference type="EnsemblMetazoa" id="PPAI004948-RA">
    <property type="protein sequence ID" value="PPAI004948-PA"/>
    <property type="gene ID" value="PPAI004948"/>
</dbReference>
<evidence type="ECO:0000256" key="3">
    <source>
        <dbReference type="ARBA" id="ARBA00022692"/>
    </source>
</evidence>
<keyword evidence="5 6" id="KW-0472">Membrane</keyword>